<evidence type="ECO:0000256" key="1">
    <source>
        <dbReference type="SAM" id="MobiDB-lite"/>
    </source>
</evidence>
<organism evidence="2 3">
    <name type="scientific">Paramecium sonneborni</name>
    <dbReference type="NCBI Taxonomy" id="65129"/>
    <lineage>
        <taxon>Eukaryota</taxon>
        <taxon>Sar</taxon>
        <taxon>Alveolata</taxon>
        <taxon>Ciliophora</taxon>
        <taxon>Intramacronucleata</taxon>
        <taxon>Oligohymenophorea</taxon>
        <taxon>Peniculida</taxon>
        <taxon>Parameciidae</taxon>
        <taxon>Paramecium</taxon>
    </lineage>
</organism>
<feature type="compositionally biased region" description="Polar residues" evidence="1">
    <location>
        <begin position="1291"/>
        <end position="1304"/>
    </location>
</feature>
<reference evidence="2" key="1">
    <citation type="submission" date="2021-01" db="EMBL/GenBank/DDBJ databases">
        <authorList>
            <consortium name="Genoscope - CEA"/>
            <person name="William W."/>
        </authorList>
    </citation>
    <scope>NUCLEOTIDE SEQUENCE</scope>
</reference>
<feature type="region of interest" description="Disordered" evidence="1">
    <location>
        <begin position="1326"/>
        <end position="1398"/>
    </location>
</feature>
<feature type="region of interest" description="Disordered" evidence="1">
    <location>
        <begin position="1286"/>
        <end position="1310"/>
    </location>
</feature>
<feature type="compositionally biased region" description="Basic and acidic residues" evidence="1">
    <location>
        <begin position="1346"/>
        <end position="1360"/>
    </location>
</feature>
<sequence>MGACCTKKSNRDAGIQQQIEKTIIEQQKLREEEEEEEIQYNQGNKDNSTKRSIHIVQTTMYTNQEKQDDGIVEIIQEEEKIEQKPVKKTKQKITKDDINYFKKYEHVLHLKAIIVELIKNEVSHYYSLIMRVDYKDYIGEAKMNGILITSSEFHYFSIKPEKYSDANQYSRFSTFFSNDNYFNADKESVNNFNAFDKLLSVERIVRLKQVEKRVRRKQTLLIEKESISPVKNKLEFFDSKQQEMLEVITIVDIEDQERFQCLLFHILLQQQLPELNQYLVFIQNATFLFDRPPQFDAPNIYRIALFYDRLDYSLKDLQAVLMKENKELSSHLHKKLSLNLIQILYNCYSKYIFRLNFTLSTVFYNQRSKCFKLESFGRLKSLLPFQSNTEMLLKSVEEKKYIAFKKALKRDLFALCDLIMYFKEIGNVTLRSIQAKRKKFIKSMDGGNDNDDAQEQSDNYLHLAEERFNHNSDKYIFEFIKMVIFTTRVDSTETIMINLQSIIESLQKQISTYENKLENQDEYKEQQQNESPQKNDNVEVINLNELNLSQSEISDTDNINKKYFESFDIDFQNEFSQLIKNKDKLSESESIYKDILYQSLFYYNEEYYQELRSKLNSQNLSKLQQAQIIILNAFSKIKQMKDESWEVKYQEISQLVEEAIPIINSINEDSYDNFHISILFQILSLSQRKPLVILNQLQRCLTKQLELKQRLINRLRGKNIAKGLIEQKKHVMIQTMYAQSYLNSNHYFEAITKIQKIIGFQLKNFHTPSLIYGYSLMISGEIARLSSQPISAMLNLEMSLTIYNQFFPESIIQYIQSDEQFNQQKFKREGDQQLLQQDNNQTQLKEIKFQNLATSNLAQVEFLLGMSYFDSHDQENALKSLSRAQTLMMRSFGIFADEVIALVLYQLNIYVLQDDVGSVMKIAMKYSIEMNKQYKLGKQFKRKCIAKLQFIIGCIFQFCGSYLSALRFIERSNRTLSNAKLNNFIIQAHYQAKKMTIIEQIKRAFAKIKSKQLLRGQLELNQFQSLHEVLGSAFQNQFFCQSIKYHTSILFKKYFKYILQIQGLIRIGENEKAIHHINELLKSISKAKKDELYAYLKDKLNLITIESTQIINQISDFQKLIEIHDRYLQFPIKQHYKLKSFIILMCLYAKIGDLKKFNETSSKIEDFVQDIYQLLNWQMTVPNDLTINYGKFERLKNRSKIQILFQIQQIMELIQYFYNIRKKLYDSFENQQQLKEIAITVFKRLTTQSKPIQQKYIDRKLQCLFGVSSKVKIQNVEKENQNIQINHNQQEKSTQNITNTQQPEQIDDQHNSKLVFDLRSYEEIVQSRKQQRKKSHHQKQQSQELQIEKKEIKEIKEIKESKHKRNVTEVTAATSNKTKKKQPFKLNPFQNTIKNPKR</sequence>
<feature type="compositionally biased region" description="Basic residues" evidence="1">
    <location>
        <begin position="1329"/>
        <end position="1339"/>
    </location>
</feature>
<comment type="caution">
    <text evidence="2">The sequence shown here is derived from an EMBL/GenBank/DDBJ whole genome shotgun (WGS) entry which is preliminary data.</text>
</comment>
<evidence type="ECO:0000313" key="3">
    <source>
        <dbReference type="Proteomes" id="UP000692954"/>
    </source>
</evidence>
<name>A0A8S1RL04_9CILI</name>
<dbReference type="EMBL" id="CAJJDN010000176">
    <property type="protein sequence ID" value="CAD8127425.1"/>
    <property type="molecule type" value="Genomic_DNA"/>
</dbReference>
<keyword evidence="3" id="KW-1185">Reference proteome</keyword>
<protein>
    <submittedName>
        <fullName evidence="2">Uncharacterized protein</fullName>
    </submittedName>
</protein>
<dbReference type="Proteomes" id="UP000692954">
    <property type="component" value="Unassembled WGS sequence"/>
</dbReference>
<dbReference type="OrthoDB" id="297376at2759"/>
<accession>A0A8S1RL04</accession>
<gene>
    <name evidence="2" type="ORF">PSON_ATCC_30995.1.T1760074</name>
</gene>
<feature type="compositionally biased region" description="Polar residues" evidence="1">
    <location>
        <begin position="1388"/>
        <end position="1398"/>
    </location>
</feature>
<evidence type="ECO:0000313" key="2">
    <source>
        <dbReference type="EMBL" id="CAD8127425.1"/>
    </source>
</evidence>
<feature type="compositionally biased region" description="Basic and acidic residues" evidence="1">
    <location>
        <begin position="518"/>
        <end position="527"/>
    </location>
</feature>
<proteinExistence type="predicted"/>
<feature type="region of interest" description="Disordered" evidence="1">
    <location>
        <begin position="518"/>
        <end position="537"/>
    </location>
</feature>
<feature type="region of interest" description="Disordered" evidence="1">
    <location>
        <begin position="28"/>
        <end position="51"/>
    </location>
</feature>